<dbReference type="AlphaFoldDB" id="A0ABD0K9M5"/>
<sequence length="101" mass="11620">MYCAVALPAPAQDVLCSGLTCARTRCTVQWPYLRPHKMYCAVKDPHGKQCRPHTSVDSSHLQSRELSIARTRFTHARNQSVWFLLLSQFYFPPFLLHCLRG</sequence>
<evidence type="ECO:0008006" key="3">
    <source>
        <dbReference type="Google" id="ProtNLM"/>
    </source>
</evidence>
<gene>
    <name evidence="1" type="ORF">BaRGS_00024993</name>
</gene>
<evidence type="ECO:0000313" key="1">
    <source>
        <dbReference type="EMBL" id="KAK7483777.1"/>
    </source>
</evidence>
<name>A0ABD0K9M5_9CAEN</name>
<dbReference type="EMBL" id="JACVVK020000221">
    <property type="protein sequence ID" value="KAK7483777.1"/>
    <property type="molecule type" value="Genomic_DNA"/>
</dbReference>
<proteinExistence type="predicted"/>
<keyword evidence="2" id="KW-1185">Reference proteome</keyword>
<protein>
    <recommendedName>
        <fullName evidence="3">Secreted protein</fullName>
    </recommendedName>
</protein>
<evidence type="ECO:0000313" key="2">
    <source>
        <dbReference type="Proteomes" id="UP001519460"/>
    </source>
</evidence>
<dbReference type="Proteomes" id="UP001519460">
    <property type="component" value="Unassembled WGS sequence"/>
</dbReference>
<accession>A0ABD0K9M5</accession>
<reference evidence="1 2" key="1">
    <citation type="journal article" date="2023" name="Sci. Data">
        <title>Genome assembly of the Korean intertidal mud-creeper Batillaria attramentaria.</title>
        <authorList>
            <person name="Patra A.K."/>
            <person name="Ho P.T."/>
            <person name="Jun S."/>
            <person name="Lee S.J."/>
            <person name="Kim Y."/>
            <person name="Won Y.J."/>
        </authorList>
    </citation>
    <scope>NUCLEOTIDE SEQUENCE [LARGE SCALE GENOMIC DNA]</scope>
    <source>
        <strain evidence="1">Wonlab-2016</strain>
    </source>
</reference>
<comment type="caution">
    <text evidence="1">The sequence shown here is derived from an EMBL/GenBank/DDBJ whole genome shotgun (WGS) entry which is preliminary data.</text>
</comment>
<organism evidence="1 2">
    <name type="scientific">Batillaria attramentaria</name>
    <dbReference type="NCBI Taxonomy" id="370345"/>
    <lineage>
        <taxon>Eukaryota</taxon>
        <taxon>Metazoa</taxon>
        <taxon>Spiralia</taxon>
        <taxon>Lophotrochozoa</taxon>
        <taxon>Mollusca</taxon>
        <taxon>Gastropoda</taxon>
        <taxon>Caenogastropoda</taxon>
        <taxon>Sorbeoconcha</taxon>
        <taxon>Cerithioidea</taxon>
        <taxon>Batillariidae</taxon>
        <taxon>Batillaria</taxon>
    </lineage>
</organism>